<feature type="domain" description="CXXC-type" evidence="22">
    <location>
        <begin position="802"/>
        <end position="849"/>
    </location>
</feature>
<evidence type="ECO:0000256" key="3">
    <source>
        <dbReference type="ARBA" id="ARBA00022679"/>
    </source>
</evidence>
<dbReference type="eggNOG" id="KOG1084">
    <property type="taxonomic scope" value="Eukaryota"/>
</dbReference>
<feature type="region of interest" description="Disordered" evidence="18">
    <location>
        <begin position="2482"/>
        <end position="2504"/>
    </location>
</feature>
<dbReference type="Pfam" id="PF00628">
    <property type="entry name" value="PHD"/>
    <property type="match status" value="2"/>
</dbReference>
<keyword evidence="4" id="KW-0949">S-adenosyl-L-methionine</keyword>
<dbReference type="InterPro" id="IPR003616">
    <property type="entry name" value="Post-SET_dom"/>
</dbReference>
<keyword evidence="9" id="KW-0156">Chromatin regulator</keyword>
<feature type="compositionally biased region" description="Acidic residues" evidence="18">
    <location>
        <begin position="2228"/>
        <end position="2246"/>
    </location>
</feature>
<evidence type="ECO:0000256" key="17">
    <source>
        <dbReference type="PROSITE-ProRule" id="PRU00509"/>
    </source>
</evidence>
<dbReference type="PANTHER" id="PTHR45838">
    <property type="entry name" value="HISTONE-LYSINE-N-METHYLTRANSFERASE 2 KMT2 FAMILY MEMBER"/>
    <property type="match status" value="1"/>
</dbReference>
<dbReference type="GeneID" id="100689867"/>
<feature type="compositionally biased region" description="Low complexity" evidence="18">
    <location>
        <begin position="9"/>
        <end position="19"/>
    </location>
</feature>
<feature type="compositionally biased region" description="Polar residues" evidence="18">
    <location>
        <begin position="943"/>
        <end position="954"/>
    </location>
</feature>
<evidence type="ECO:0000256" key="5">
    <source>
        <dbReference type="ARBA" id="ARBA00022723"/>
    </source>
</evidence>
<reference evidence="24" key="2">
    <citation type="submission" date="2025-08" db="UniProtKB">
        <authorList>
            <consortium name="Ensembl"/>
        </authorList>
    </citation>
    <scope>IDENTIFICATION</scope>
</reference>
<feature type="compositionally biased region" description="Low complexity" evidence="18">
    <location>
        <begin position="1916"/>
        <end position="1932"/>
    </location>
</feature>
<dbReference type="Ensembl" id="ENSONIT00000024894.2">
    <property type="protein sequence ID" value="ENSONIP00000024873.2"/>
    <property type="gene ID" value="ENSONIG00000019760.2"/>
</dbReference>
<dbReference type="InterPro" id="IPR036427">
    <property type="entry name" value="Bromodomain-like_sf"/>
</dbReference>
<evidence type="ECO:0000256" key="9">
    <source>
        <dbReference type="ARBA" id="ARBA00022853"/>
    </source>
</evidence>
<feature type="domain" description="PHD-type" evidence="19">
    <location>
        <begin position="1420"/>
        <end position="1481"/>
    </location>
</feature>
<dbReference type="InterPro" id="IPR003889">
    <property type="entry name" value="FYrich_C"/>
</dbReference>
<keyword evidence="2" id="KW-0489">Methyltransferase</keyword>
<evidence type="ECO:0000256" key="16">
    <source>
        <dbReference type="ARBA" id="ARBA00049353"/>
    </source>
</evidence>
<dbReference type="PROSITE" id="PS50280">
    <property type="entry name" value="SET"/>
    <property type="match status" value="1"/>
</dbReference>
<reference evidence="24" key="3">
    <citation type="submission" date="2025-09" db="UniProtKB">
        <authorList>
            <consortium name="Ensembl"/>
        </authorList>
    </citation>
    <scope>IDENTIFICATION</scope>
</reference>
<dbReference type="PROSITE" id="PS50868">
    <property type="entry name" value="POST_SET"/>
    <property type="match status" value="1"/>
</dbReference>
<feature type="compositionally biased region" description="Low complexity" evidence="18">
    <location>
        <begin position="326"/>
        <end position="342"/>
    </location>
</feature>
<feature type="compositionally biased region" description="Basic and acidic residues" evidence="18">
    <location>
        <begin position="1152"/>
        <end position="1165"/>
    </location>
</feature>
<dbReference type="InterPro" id="IPR046341">
    <property type="entry name" value="SET_dom_sf"/>
</dbReference>
<feature type="region of interest" description="Disordered" evidence="18">
    <location>
        <begin position="2203"/>
        <end position="2259"/>
    </location>
</feature>
<evidence type="ECO:0000313" key="24">
    <source>
        <dbReference type="Ensembl" id="ENSONIP00000024873.2"/>
    </source>
</evidence>
<dbReference type="SMART" id="SM00317">
    <property type="entry name" value="SET"/>
    <property type="match status" value="1"/>
</dbReference>
<feature type="compositionally biased region" description="Polar residues" evidence="18">
    <location>
        <begin position="232"/>
        <end position="243"/>
    </location>
</feature>
<organism evidence="24 25">
    <name type="scientific">Oreochromis niloticus</name>
    <name type="common">Nile tilapia</name>
    <name type="synonym">Tilapia nilotica</name>
    <dbReference type="NCBI Taxonomy" id="8128"/>
    <lineage>
        <taxon>Eukaryota</taxon>
        <taxon>Metazoa</taxon>
        <taxon>Chordata</taxon>
        <taxon>Craniata</taxon>
        <taxon>Vertebrata</taxon>
        <taxon>Euteleostomi</taxon>
        <taxon>Actinopterygii</taxon>
        <taxon>Neopterygii</taxon>
        <taxon>Teleostei</taxon>
        <taxon>Neoteleostei</taxon>
        <taxon>Acanthomorphata</taxon>
        <taxon>Ovalentaria</taxon>
        <taxon>Cichlomorphae</taxon>
        <taxon>Cichliformes</taxon>
        <taxon>Cichlidae</taxon>
        <taxon>African cichlids</taxon>
        <taxon>Pseudocrenilabrinae</taxon>
        <taxon>Oreochromini</taxon>
        <taxon>Oreochromis</taxon>
    </lineage>
</organism>
<dbReference type="InterPro" id="IPR002857">
    <property type="entry name" value="Znf_CXXC"/>
</dbReference>
<dbReference type="Gene3D" id="3.30.40.10">
    <property type="entry name" value="Zinc/RING finger domain, C3HC4 (zinc finger)"/>
    <property type="match status" value="4"/>
</dbReference>
<feature type="compositionally biased region" description="Polar residues" evidence="18">
    <location>
        <begin position="435"/>
        <end position="451"/>
    </location>
</feature>
<feature type="compositionally biased region" description="Polar residues" evidence="18">
    <location>
        <begin position="1211"/>
        <end position="1247"/>
    </location>
</feature>
<feature type="region of interest" description="Disordered" evidence="18">
    <location>
        <begin position="2308"/>
        <end position="2392"/>
    </location>
</feature>
<comment type="catalytic activity">
    <reaction evidence="16">
        <text>L-lysyl(4)-[histone H3] + S-adenosyl-L-methionine = N(6)-methyl-L-lysyl(4)-[histone H3] + S-adenosyl-L-homocysteine + H(+)</text>
        <dbReference type="Rhea" id="RHEA:60264"/>
        <dbReference type="Rhea" id="RHEA-COMP:15543"/>
        <dbReference type="Rhea" id="RHEA-COMP:15547"/>
        <dbReference type="ChEBI" id="CHEBI:15378"/>
        <dbReference type="ChEBI" id="CHEBI:29969"/>
        <dbReference type="ChEBI" id="CHEBI:57856"/>
        <dbReference type="ChEBI" id="CHEBI:59789"/>
        <dbReference type="ChEBI" id="CHEBI:61929"/>
        <dbReference type="EC" id="2.1.1.364"/>
    </reaction>
    <physiologicalReaction direction="left-to-right" evidence="16">
        <dbReference type="Rhea" id="RHEA:60265"/>
    </physiologicalReaction>
</comment>
<reference evidence="25" key="1">
    <citation type="submission" date="2012-01" db="EMBL/GenBank/DDBJ databases">
        <title>The Genome Sequence of Oreochromis niloticus (Nile Tilapia).</title>
        <authorList>
            <consortium name="Broad Institute Genome Assembly Team"/>
            <consortium name="Broad Institute Sequencing Platform"/>
            <person name="Di Palma F."/>
            <person name="Johnson J."/>
            <person name="Lander E.S."/>
            <person name="Lindblad-Toh K."/>
        </authorList>
    </citation>
    <scope>NUCLEOTIDE SEQUENCE [LARGE SCALE GENOMIC DNA]</scope>
</reference>
<evidence type="ECO:0000256" key="11">
    <source>
        <dbReference type="ARBA" id="ARBA00023117"/>
    </source>
</evidence>
<evidence type="ECO:0000259" key="19">
    <source>
        <dbReference type="PROSITE" id="PS50016"/>
    </source>
</evidence>
<feature type="region of interest" description="Disordered" evidence="18">
    <location>
        <begin position="198"/>
        <end position="342"/>
    </location>
</feature>
<dbReference type="GeneTree" id="ENSGT00940000163756"/>
<evidence type="ECO:0000256" key="15">
    <source>
        <dbReference type="ARBA" id="ARBA00023620"/>
    </source>
</evidence>
<dbReference type="RefSeq" id="XP_013131359.1">
    <property type="nucleotide sequence ID" value="XM_013275905.3"/>
</dbReference>
<dbReference type="Pfam" id="PF05965">
    <property type="entry name" value="FYRC"/>
    <property type="match status" value="1"/>
</dbReference>
<dbReference type="OrthoDB" id="308383at2759"/>
<dbReference type="GO" id="GO:0140945">
    <property type="term" value="F:histone H3K4 monomethyltransferase activity"/>
    <property type="evidence" value="ECO:0007669"/>
    <property type="project" value="UniProtKB-EC"/>
</dbReference>
<dbReference type="OMA" id="GGGPCWK"/>
<feature type="compositionally biased region" description="Low complexity" evidence="18">
    <location>
        <begin position="2484"/>
        <end position="2504"/>
    </location>
</feature>
<name>I3KUS7_ORENI</name>
<dbReference type="CTD" id="560856"/>
<dbReference type="Pfam" id="PF13771">
    <property type="entry name" value="zf-HC5HC2H"/>
    <property type="match status" value="1"/>
</dbReference>
<dbReference type="InterPro" id="IPR013083">
    <property type="entry name" value="Znf_RING/FYVE/PHD"/>
</dbReference>
<proteinExistence type="predicted"/>
<feature type="region of interest" description="Disordered" evidence="18">
    <location>
        <begin position="168"/>
        <end position="187"/>
    </location>
</feature>
<keyword evidence="11" id="KW-0103">Bromodomain</keyword>
<feature type="compositionally biased region" description="Basic and acidic residues" evidence="18">
    <location>
        <begin position="2347"/>
        <end position="2358"/>
    </location>
</feature>
<feature type="region of interest" description="Disordered" evidence="18">
    <location>
        <begin position="87"/>
        <end position="140"/>
    </location>
</feature>
<keyword evidence="12" id="KW-0238">DNA-binding</keyword>
<keyword evidence="5" id="KW-0479">Metal-binding</keyword>
<evidence type="ECO:0000259" key="20">
    <source>
        <dbReference type="PROSITE" id="PS50280"/>
    </source>
</evidence>
<comment type="subcellular location">
    <subcellularLocation>
        <location evidence="1">Nucleus</location>
    </subcellularLocation>
</comment>
<feature type="compositionally biased region" description="Polar residues" evidence="18">
    <location>
        <begin position="1120"/>
        <end position="1143"/>
    </location>
</feature>
<dbReference type="HOGENOM" id="CLU_000208_0_0_1"/>
<feature type="compositionally biased region" description="Basic and acidic residues" evidence="18">
    <location>
        <begin position="168"/>
        <end position="185"/>
    </location>
</feature>
<protein>
    <recommendedName>
        <fullName evidence="15">[histone H3]-lysine(4) N-methyltransferase</fullName>
        <ecNumber evidence="15">2.1.1.364</ecNumber>
    </recommendedName>
</protein>
<feature type="region of interest" description="Disordered" evidence="18">
    <location>
        <begin position="874"/>
        <end position="1003"/>
    </location>
</feature>
<dbReference type="Gene3D" id="3.30.160.360">
    <property type="match status" value="1"/>
</dbReference>
<dbReference type="CDD" id="cd19170">
    <property type="entry name" value="SET_KMT2A_2B"/>
    <property type="match status" value="1"/>
</dbReference>
<feature type="compositionally biased region" description="Basic residues" evidence="18">
    <location>
        <begin position="36"/>
        <end position="48"/>
    </location>
</feature>
<feature type="region of interest" description="Disordered" evidence="18">
    <location>
        <begin position="1902"/>
        <end position="2076"/>
    </location>
</feature>
<dbReference type="InParanoid" id="I3KUS7"/>
<feature type="domain" description="PHD-type" evidence="23">
    <location>
        <begin position="1675"/>
        <end position="1782"/>
    </location>
</feature>
<feature type="domain" description="Post-SET" evidence="21">
    <location>
        <begin position="3122"/>
        <end position="3138"/>
    </location>
</feature>
<dbReference type="FunFam" id="3.30.40.10:FF:000002">
    <property type="entry name" value="Histone-lysine N-methyltransferase"/>
    <property type="match status" value="1"/>
</dbReference>
<evidence type="ECO:0000256" key="7">
    <source>
        <dbReference type="ARBA" id="ARBA00022771"/>
    </source>
</evidence>
<keyword evidence="6" id="KW-0677">Repeat</keyword>
<dbReference type="SUPFAM" id="SSF82199">
    <property type="entry name" value="SET domain"/>
    <property type="match status" value="1"/>
</dbReference>
<dbReference type="Pfam" id="PF00856">
    <property type="entry name" value="SET"/>
    <property type="match status" value="1"/>
</dbReference>
<dbReference type="Pfam" id="PF02008">
    <property type="entry name" value="zf-CXXC"/>
    <property type="match status" value="1"/>
</dbReference>
<accession>I3KUS7</accession>
<evidence type="ECO:0000256" key="12">
    <source>
        <dbReference type="ARBA" id="ARBA00023125"/>
    </source>
</evidence>
<dbReference type="InterPro" id="IPR034732">
    <property type="entry name" value="EPHD"/>
</dbReference>
<dbReference type="PROSITE" id="PS51543">
    <property type="entry name" value="FYRC"/>
    <property type="match status" value="1"/>
</dbReference>
<dbReference type="InterPro" id="IPR047219">
    <property type="entry name" value="KMT2A_2B_SET"/>
</dbReference>
<feature type="region of interest" description="Disordered" evidence="18">
    <location>
        <begin position="673"/>
        <end position="705"/>
    </location>
</feature>
<dbReference type="SUPFAM" id="SSF57903">
    <property type="entry name" value="FYVE/PHD zinc finger"/>
    <property type="match status" value="3"/>
</dbReference>
<dbReference type="GO" id="GO:0035097">
    <property type="term" value="C:histone methyltransferase complex"/>
    <property type="evidence" value="ECO:0007669"/>
    <property type="project" value="TreeGrafter"/>
</dbReference>
<evidence type="ECO:0000313" key="25">
    <source>
        <dbReference type="Proteomes" id="UP000005207"/>
    </source>
</evidence>
<keyword evidence="7 17" id="KW-0863">Zinc-finger</keyword>
<feature type="compositionally biased region" description="Acidic residues" evidence="18">
    <location>
        <begin position="919"/>
        <end position="930"/>
    </location>
</feature>
<feature type="domain" description="PHD-type" evidence="19">
    <location>
        <begin position="1287"/>
        <end position="1338"/>
    </location>
</feature>
<evidence type="ECO:0000256" key="2">
    <source>
        <dbReference type="ARBA" id="ARBA00022603"/>
    </source>
</evidence>
<dbReference type="PANTHER" id="PTHR45838:SF3">
    <property type="entry name" value="HISTONE-LYSINE N-METHYLTRANSFERASE 2B"/>
    <property type="match status" value="1"/>
</dbReference>
<feature type="domain" description="SET" evidence="20">
    <location>
        <begin position="2998"/>
        <end position="3114"/>
    </location>
</feature>
<feature type="compositionally biased region" description="Polar residues" evidence="18">
    <location>
        <begin position="2317"/>
        <end position="2334"/>
    </location>
</feature>
<feature type="domain" description="PHD-type" evidence="19">
    <location>
        <begin position="1335"/>
        <end position="1388"/>
    </location>
</feature>
<feature type="region of interest" description="Disordered" evidence="18">
    <location>
        <begin position="397"/>
        <end position="452"/>
    </location>
</feature>
<evidence type="ECO:0000256" key="14">
    <source>
        <dbReference type="ARBA" id="ARBA00023242"/>
    </source>
</evidence>
<keyword evidence="25" id="KW-1185">Reference proteome</keyword>
<feature type="compositionally biased region" description="Polar residues" evidence="18">
    <location>
        <begin position="904"/>
        <end position="916"/>
    </location>
</feature>
<feature type="compositionally biased region" description="Polar residues" evidence="18">
    <location>
        <begin position="498"/>
        <end position="519"/>
    </location>
</feature>
<feature type="compositionally biased region" description="Polar residues" evidence="18">
    <location>
        <begin position="206"/>
        <end position="216"/>
    </location>
</feature>
<feature type="region of interest" description="Disordered" evidence="18">
    <location>
        <begin position="2167"/>
        <end position="2187"/>
    </location>
</feature>
<feature type="compositionally biased region" description="Polar residues" evidence="18">
    <location>
        <begin position="2024"/>
        <end position="2040"/>
    </location>
</feature>
<feature type="region of interest" description="Disordered" evidence="18">
    <location>
        <begin position="477"/>
        <end position="529"/>
    </location>
</feature>
<feature type="region of interest" description="Disordered" evidence="18">
    <location>
        <begin position="2631"/>
        <end position="2739"/>
    </location>
</feature>
<dbReference type="PROSITE" id="PS50016">
    <property type="entry name" value="ZF_PHD_2"/>
    <property type="match status" value="3"/>
</dbReference>
<dbReference type="InterPro" id="IPR011011">
    <property type="entry name" value="Znf_FYVE_PHD"/>
</dbReference>
<dbReference type="InterPro" id="IPR019787">
    <property type="entry name" value="Znf_PHD-finger"/>
</dbReference>
<dbReference type="PROSITE" id="PS51805">
    <property type="entry name" value="EPHD"/>
    <property type="match status" value="1"/>
</dbReference>
<feature type="region of interest" description="Disordered" evidence="18">
    <location>
        <begin position="1053"/>
        <end position="1091"/>
    </location>
</feature>
<gene>
    <name evidence="24" type="primary">kmt2ba</name>
</gene>
<feature type="compositionally biased region" description="Polar residues" evidence="18">
    <location>
        <begin position="1053"/>
        <end position="1065"/>
    </location>
</feature>
<dbReference type="SMART" id="SM00249">
    <property type="entry name" value="PHD"/>
    <property type="match status" value="4"/>
</dbReference>
<dbReference type="GO" id="GO:0032259">
    <property type="term" value="P:methylation"/>
    <property type="evidence" value="ECO:0007669"/>
    <property type="project" value="UniProtKB-KW"/>
</dbReference>
<evidence type="ECO:0000256" key="4">
    <source>
        <dbReference type="ARBA" id="ARBA00022691"/>
    </source>
</evidence>
<dbReference type="EC" id="2.1.1.364" evidence="15"/>
<evidence type="ECO:0000256" key="13">
    <source>
        <dbReference type="ARBA" id="ARBA00023163"/>
    </source>
</evidence>
<keyword evidence="10" id="KW-0805">Transcription regulation</keyword>
<evidence type="ECO:0000256" key="18">
    <source>
        <dbReference type="SAM" id="MobiDB-lite"/>
    </source>
</evidence>
<dbReference type="Gene3D" id="1.20.920.10">
    <property type="entry name" value="Bromodomain-like"/>
    <property type="match status" value="1"/>
</dbReference>
<dbReference type="SMART" id="SM00541">
    <property type="entry name" value="FYRN"/>
    <property type="match status" value="1"/>
</dbReference>
<evidence type="ECO:0000256" key="6">
    <source>
        <dbReference type="ARBA" id="ARBA00022737"/>
    </source>
</evidence>
<evidence type="ECO:0000259" key="21">
    <source>
        <dbReference type="PROSITE" id="PS50868"/>
    </source>
</evidence>
<dbReference type="InterPro" id="IPR001965">
    <property type="entry name" value="Znf_PHD"/>
</dbReference>
<feature type="compositionally biased region" description="Polar residues" evidence="18">
    <location>
        <begin position="1933"/>
        <end position="1944"/>
    </location>
</feature>
<dbReference type="FunFam" id="2.170.270.10:FF:000004">
    <property type="entry name" value="Histone-lysine N-methyltransferase"/>
    <property type="match status" value="1"/>
</dbReference>
<dbReference type="Proteomes" id="UP000005207">
    <property type="component" value="Linkage group LG22"/>
</dbReference>
<keyword evidence="13" id="KW-0804">Transcription</keyword>
<dbReference type="SMART" id="SM00542">
    <property type="entry name" value="FYRC"/>
    <property type="match status" value="1"/>
</dbReference>
<feature type="compositionally biased region" description="Polar residues" evidence="18">
    <location>
        <begin position="406"/>
        <end position="423"/>
    </location>
</feature>
<dbReference type="InterPro" id="IPR003888">
    <property type="entry name" value="FYrich_N"/>
</dbReference>
<feature type="compositionally biased region" description="Polar residues" evidence="18">
    <location>
        <begin position="113"/>
        <end position="130"/>
    </location>
</feature>
<feature type="compositionally biased region" description="Polar residues" evidence="18">
    <location>
        <begin position="2206"/>
        <end position="2219"/>
    </location>
</feature>
<feature type="compositionally biased region" description="Low complexity" evidence="18">
    <location>
        <begin position="1989"/>
        <end position="2004"/>
    </location>
</feature>
<feature type="compositionally biased region" description="Polar residues" evidence="18">
    <location>
        <begin position="874"/>
        <end position="894"/>
    </location>
</feature>
<evidence type="ECO:0000256" key="8">
    <source>
        <dbReference type="ARBA" id="ARBA00022833"/>
    </source>
</evidence>
<evidence type="ECO:0000256" key="10">
    <source>
        <dbReference type="ARBA" id="ARBA00023015"/>
    </source>
</evidence>
<dbReference type="InterPro" id="IPR001214">
    <property type="entry name" value="SET_dom"/>
</dbReference>
<feature type="compositionally biased region" description="Basic and acidic residues" evidence="18">
    <location>
        <begin position="259"/>
        <end position="271"/>
    </location>
</feature>
<dbReference type="GO" id="GO:0008270">
    <property type="term" value="F:zinc ion binding"/>
    <property type="evidence" value="ECO:0007669"/>
    <property type="project" value="UniProtKB-KW"/>
</dbReference>
<evidence type="ECO:0000259" key="22">
    <source>
        <dbReference type="PROSITE" id="PS51058"/>
    </source>
</evidence>
<evidence type="ECO:0000259" key="23">
    <source>
        <dbReference type="PROSITE" id="PS51805"/>
    </source>
</evidence>
<dbReference type="FunFam" id="3.30.40.10:FF:000394">
    <property type="entry name" value="Histone-lysine N-methyltransferase"/>
    <property type="match status" value="1"/>
</dbReference>
<dbReference type="GO" id="GO:0045893">
    <property type="term" value="P:positive regulation of DNA-templated transcription"/>
    <property type="evidence" value="ECO:0007669"/>
    <property type="project" value="TreeGrafter"/>
</dbReference>
<dbReference type="PROSITE" id="PS51058">
    <property type="entry name" value="ZF_CXXC"/>
    <property type="match status" value="1"/>
</dbReference>
<dbReference type="GO" id="GO:0003677">
    <property type="term" value="F:DNA binding"/>
    <property type="evidence" value="ECO:0007669"/>
    <property type="project" value="UniProtKB-KW"/>
</dbReference>
<dbReference type="Gene3D" id="2.170.270.10">
    <property type="entry name" value="SET domain"/>
    <property type="match status" value="1"/>
</dbReference>
<feature type="compositionally biased region" description="Low complexity" evidence="18">
    <location>
        <begin position="2041"/>
        <end position="2062"/>
    </location>
</feature>
<keyword evidence="3" id="KW-0808">Transferase</keyword>
<dbReference type="Pfam" id="PF05964">
    <property type="entry name" value="FYRN"/>
    <property type="match status" value="1"/>
</dbReference>
<keyword evidence="8" id="KW-0862">Zinc</keyword>
<dbReference type="PROSITE" id="PS51542">
    <property type="entry name" value="FYRN"/>
    <property type="match status" value="1"/>
</dbReference>
<keyword evidence="14" id="KW-0539">Nucleus</keyword>
<evidence type="ECO:0000256" key="1">
    <source>
        <dbReference type="ARBA" id="ARBA00004123"/>
    </source>
</evidence>
<feature type="region of interest" description="Disordered" evidence="18">
    <location>
        <begin position="1"/>
        <end position="67"/>
    </location>
</feature>
<sequence>MAASGGGLSSPAAVAGLSSQTPARARFPGRPCTLRSRQRSEKRTRRGRLGSEETELPTGGPRPVNIGLALSEDPSLLCLLGLEEKHRRRRDAGFESSNSEEEDEFTGFGMTTVRPQKTSAAVSHSSLSQEKSPKVLDQSQEAKPLIGKIIPKTPKAGLIGKIVPRVPKEDLGGKESQEKEKEIPKHVIKLQGKQVALTAKAKHANKQASGTSSGTKSPDIFRKAGEMAHSGVLNQAAATSAGGTKQEKSANAVTAAVKGTEKARRRIKEEGEVSEDSDRDQSLTRRSVKRIKGFEIGQPRRTSHLMPLPLASFQKRQKKRFAKGMGASPEAGAEAGAQSGEEAAMPLECEAADVVEKRAHRRHQRKSVFGYKRKTKSLPLIKGPKLGRPRTRRVFYTYEPEPIPATDTQDGNELLIQDQNVTPSEDKAKPFSEKLGQSSSNSCTPLTSARSSRVIKAPKRFLDEEMIPFPKGSLSTWLKSQQKEDGKPSASILESGYEGNSLQSDSDSRSLFDSPSGMSRISKPSPGTSHLEFYKNLKKLTLKLAEKKKGPSDFQGDYAQDGDSLTSNVRKRRRPKLMMEELDSPGVVRKLAVMVNTDVEAPLQVSSEDGDKGNKIEAPKVTADSCEGPEVSGPSHRLGLSGANKRMLHLLKKAKVQLIKIDQQKQLKLSQLGSRETRVPVTGRRRRRRRVGLPPKDVARQEQPLGGPRIKHVCRAAAVALGQPRAMVPDDIPRLSALPLHEREGITFSPAAEDVADDDDDINDQGRTQWVVSQESIQRRRRGRGKGHRFRKRKILSQYTRGGVRSRRCGRCKGCLVEEDCAKCVNCLDKPKFGGPNTKRQCCIYKKCDRIEKAKMARIVKPFKVQAKGFLGSVTSSDDTNWTSGKPVEGTSSMALGVRKHSLRNITPRSYSSLLKSESEDEEEEEEGEDRTDKSTVKPNVAAANNQDLASQDGGSVADDPDAGRHRRLPSRGAGSRTKAYKAQESAEEMEPRETFPEPRPPWTPMRQLQIHLCRLPDFVLQSPAVYLLRQSPQHDDVDRCITQSHPQLSHLATQPAFSHSSCPITNCPPEMSHPETQPDSPLSPHPIRDSPQKSLLLRLQRLPQSMVQSAMHLHKYVSSPPQQHPPSTLQSAVIQVSSQQCSHGRPGSEVQHTETHRAKTDKTLSRVVPGPPQAVSAGAELQEDAEDEQEERRLEQAEEDKPDSSVKETVLQNCPTTDPHSVLRSQSPAECTSVNTPTGLTNGFPQKGLSQNTYKIRVDFKEDCAVQNVWLMGGLSVLTSVPTTPQPVCLLCASKGRHEMIFCQICCEPFHSFCLSPEERPLEENKENWFCRRCKFCHVCGRRSKSTKPVLQCRRCQTSYHPSCLGPTYPKPMNSSVPWVCMTCIRCKSCGVTPGKTWDLTWNHEQDLCPDCTSLHKKGNFCTICHKCYEDSIQPSQMLQCSQCSHWIHYRCEGISEELFGLLTSQPGRVDFTCSPCSQHQTSHSILKEELQRRLTARVEEVLTDLLSSNSTQHLITCKACQESNITAFIREQQPVCDLQAVERRFKGGGYTSIKAFHSDIASVIRQRLQEEEALLEDQRPTLQAMSHYVEVMEKVFSWCNVKKWNSFSEELPSGMLPEAVLPPSKEHSYAQWLERTYQLKNSRDPQTGKTESLVTSQQTPSLKLLETTKTEDVRQCALCQQCGDSAPREAGRLLYLGQNEWAHVNCCLWSAEVYEENSALLQVHSAVSRGRHLRCDRCGQSGATVGCCLPTCQSNFHFMCARAQSCAFQQDRKVYCYKHRDLVTAKIVSGKGFEVPRRVYVDFNGINLRRKFLTGLEPESINMTIGSLQIQKLGVLSELSSNGRMLYPVGYQCSRLYWSTVDPRRRCKYTCKVTEVSTPLPGEEQNLKWEDEENHTIVHSPNHHRDIESPDILSPTSSPIKSTSISPNSKLHNTPGSKSPAYTHTRRPAGGSSRPLPSPGCAPPKSHHILTLRDLEETRRPRRLSSRSRCSSSPSESDPSVPMTLRSGGTVHSRCALFSSPPRASNFGSASPPLSRQNSASPVWSSPPRSSSSISTGLSPRQGAITHSPRGRHSFKITTPISAEVPQDFLASSEAEDAAVATTNGISLAPDNLEEEVAQLMSQELPYTVFDTDTEVAVDSMLNAKLEFDEALLTENVSLHCGAQGSREVEMQGNDQEIDSEEDDSSRYFKFSRTVVCDHAASGSDASGQLNSAQSIPQLDGADGGSETESEAADEDAQDAEGGNEEAKIQTNHTTPTKQLTVALKRLESIYTIPKSPAEEQPEPVLQESLSPSALLESAYTNNELSVQEEEVPMTSETSPSQNEVFLDSSTGHFVPAEDGSAEYPNKHITDNRDDSASSADSEEGFKDDLNDPDYSPEPKTKKPPTAQMKTVFVKTKHPAPNLKRLAMKPSLPLMQTKLPLPPHPGHTASVSSAAVTFHAVPHPVAPPAVINGLNALNIQPGASLGKTIAINLISSKPESQQQAAAENPAGSASSPPPQASTHQVLLVNRHGQIMIKDPKLNTYQPLSTDSPTYSKISQIAKILHSGNALQRSMPHVIIKPRPSPSAANAPPAPNLQAAKRKIIVKMVPMKSNSTAAAPTTVSMYSSPEPSFSNIEESTAQAIIDRAMATHRDTPKTKPIILSSTRQPKAKHRKPLPFPNVEDSDQSSAGRLESPSGFGNESIPAASRHQVRVKRVSSVSERPSRKKSKMDFLKDPSSEPEDTDEARPSGVRMKAPTMKDVLDLDRQLEPQPEPEPLRIVAPPPPPTPTRCFHDDSPPSPTKTNSQIQGMTHKWVSARHGDLSEWGPYSGFSSEEEAPPPPKPTARTYMNQPHLRFEITSDDGFSVKANSIEVAWRAVIDSVLEARAGFHLRQLPLGGMSGPRVLGVVHDAVIFLLEQLQGAAYCKRHRFRFHRCDDIEEELPLNPSGCARAEVCTRKATFDMFNFLASQHRELPDILGPFDEEEDEFPLKSSRRATSSELPMAMRFRHLEKISKEAVGVYRSAIHGRGLFCKRNIDAGEMVIEYAGTVIRAVLTDKREKYYDSKGIGCYMFRIDDFDVVDATMQGNAARFINHSCEPNCYSRVINVDGRKHIVIFALRKIYRGEELTYDYKFPIEDESNKLLCNCGARRCRRYLN</sequence>
<feature type="region of interest" description="Disordered" evidence="18">
    <location>
        <begin position="1118"/>
        <end position="1247"/>
    </location>
</feature>